<feature type="domain" description="Reverse transcriptase Ty1/copia-type" evidence="2">
    <location>
        <begin position="344"/>
        <end position="587"/>
    </location>
</feature>
<proteinExistence type="predicted"/>
<evidence type="ECO:0000259" key="2">
    <source>
        <dbReference type="Pfam" id="PF07727"/>
    </source>
</evidence>
<keyword evidence="4" id="KW-1185">Reference proteome</keyword>
<name>A0AA39SL47_ACESA</name>
<accession>A0AA39SL47</accession>
<evidence type="ECO:0000313" key="4">
    <source>
        <dbReference type="Proteomes" id="UP001168877"/>
    </source>
</evidence>
<feature type="compositionally biased region" description="Polar residues" evidence="1">
    <location>
        <begin position="121"/>
        <end position="158"/>
    </location>
</feature>
<gene>
    <name evidence="3" type="ORF">LWI29_002924</name>
</gene>
<dbReference type="SUPFAM" id="SSF56672">
    <property type="entry name" value="DNA/RNA polymerases"/>
    <property type="match status" value="1"/>
</dbReference>
<feature type="compositionally biased region" description="Polar residues" evidence="1">
    <location>
        <begin position="22"/>
        <end position="33"/>
    </location>
</feature>
<reference evidence="3" key="1">
    <citation type="journal article" date="2022" name="Plant J.">
        <title>Strategies of tolerance reflected in two North American maple genomes.</title>
        <authorList>
            <person name="McEvoy S.L."/>
            <person name="Sezen U.U."/>
            <person name="Trouern-Trend A."/>
            <person name="McMahon S.M."/>
            <person name="Schaberg P.G."/>
            <person name="Yang J."/>
            <person name="Wegrzyn J.L."/>
            <person name="Swenson N.G."/>
        </authorList>
    </citation>
    <scope>NUCLEOTIDE SEQUENCE</scope>
    <source>
        <strain evidence="3">NS2018</strain>
    </source>
</reference>
<dbReference type="InterPro" id="IPR013103">
    <property type="entry name" value="RVT_2"/>
</dbReference>
<feature type="compositionally biased region" description="Basic and acidic residues" evidence="1">
    <location>
        <begin position="219"/>
        <end position="237"/>
    </location>
</feature>
<dbReference type="Pfam" id="PF07727">
    <property type="entry name" value="RVT_2"/>
    <property type="match status" value="1"/>
</dbReference>
<feature type="compositionally biased region" description="Polar residues" evidence="1">
    <location>
        <begin position="180"/>
        <end position="215"/>
    </location>
</feature>
<protein>
    <recommendedName>
        <fullName evidence="2">Reverse transcriptase Ty1/copia-type domain-containing protein</fullName>
    </recommendedName>
</protein>
<dbReference type="PANTHER" id="PTHR11439:SF486">
    <property type="entry name" value="RLK (RECEPTOR-LIKE KINASE) PROTEIN, PUTATIVE-RELATED"/>
    <property type="match status" value="1"/>
</dbReference>
<evidence type="ECO:0000256" key="1">
    <source>
        <dbReference type="SAM" id="MobiDB-lite"/>
    </source>
</evidence>
<comment type="caution">
    <text evidence="3">The sequence shown here is derived from an EMBL/GenBank/DDBJ whole genome shotgun (WGS) entry which is preliminary data.</text>
</comment>
<sequence>MSNDSKEAVSGSDFPKTDSKRMISQQASSTIATGSLVHSADGTLSKDSDSGRMIGSAKALSGLYFLKAESYVKKQSDLAACGAGCEGGTQNQEGEFLFWDTNPDQIISCPIQIGPLHDSRNPNPGQSLNPNQSDQSPKNQPQDLQSSLRNQTSISPSLPRNLLPHLTNFPINQLPEISLESSRNQASCEDNSNQPSNTKNQKPLESQIESSQSVNPPHVQKDLIVYHRRGNMRETRNQTDFSSIQESEPNSIVPETDSYETEKETVLEGIQDQPIAVRKGYRECRDRPLYPLSNYVSYERLSPHFRAFVTRLVDIPIPNNIQEALKNPEWKKAVMIEVQALEKNGTWELTELPKGKNPVGCKWVFTVKTRADGSVERLKARLVAKGFTQSFGIDYQETFAPVAKLNTIRVLLSLAANLDWPLHQLDVKNAFLNGDLAEEVYMEVPPGLETAATVNKVCRLKKSLYGLKQSPRAWFEKFTCVLKKHGYFQSQSDHTMFIKYSQKGQRAILIVYVDDIILTGDFLDEIPRIKGWLAEEFEIKDLGHLRYFLGMEVARSKKGIMISQQKYVLDLLHETGMLDCKPVETPMDTTMKLGADTRSAPVDKGRYQRLVGKLIYLSHTRPDIAFPVSAVSQFMNNPTEEHMTAVQRILRYLKFTPGKGLFFAKTANREVTLYSDADWAGSITDRRSTSGYCTVVWGNLTTWRSKKQSVVARSSAEAEFRAMAHGICEGLWIKRVLTELRVPMEKPINMFCDNQATISIAKNPVHHDRTKHIEIDRHFIKEKLEAEILKLSYIPTGQQAADILTKALPRNRFEELSVKLGLINIYDPA</sequence>
<dbReference type="CDD" id="cd09272">
    <property type="entry name" value="RNase_HI_RT_Ty1"/>
    <property type="match status" value="1"/>
</dbReference>
<feature type="region of interest" description="Disordered" evidence="1">
    <location>
        <begin position="1"/>
        <end position="51"/>
    </location>
</feature>
<feature type="compositionally biased region" description="Polar residues" evidence="1">
    <location>
        <begin position="238"/>
        <end position="250"/>
    </location>
</feature>
<feature type="region of interest" description="Disordered" evidence="1">
    <location>
        <begin position="109"/>
        <end position="161"/>
    </location>
</feature>
<dbReference type="Proteomes" id="UP001168877">
    <property type="component" value="Unassembled WGS sequence"/>
</dbReference>
<organism evidence="3 4">
    <name type="scientific">Acer saccharum</name>
    <name type="common">Sugar maple</name>
    <dbReference type="NCBI Taxonomy" id="4024"/>
    <lineage>
        <taxon>Eukaryota</taxon>
        <taxon>Viridiplantae</taxon>
        <taxon>Streptophyta</taxon>
        <taxon>Embryophyta</taxon>
        <taxon>Tracheophyta</taxon>
        <taxon>Spermatophyta</taxon>
        <taxon>Magnoliopsida</taxon>
        <taxon>eudicotyledons</taxon>
        <taxon>Gunneridae</taxon>
        <taxon>Pentapetalae</taxon>
        <taxon>rosids</taxon>
        <taxon>malvids</taxon>
        <taxon>Sapindales</taxon>
        <taxon>Sapindaceae</taxon>
        <taxon>Hippocastanoideae</taxon>
        <taxon>Acereae</taxon>
        <taxon>Acer</taxon>
    </lineage>
</organism>
<dbReference type="PANTHER" id="PTHR11439">
    <property type="entry name" value="GAG-POL-RELATED RETROTRANSPOSON"/>
    <property type="match status" value="1"/>
</dbReference>
<dbReference type="InterPro" id="IPR043502">
    <property type="entry name" value="DNA/RNA_pol_sf"/>
</dbReference>
<dbReference type="EMBL" id="JAUESC010000004">
    <property type="protein sequence ID" value="KAK0595041.1"/>
    <property type="molecule type" value="Genomic_DNA"/>
</dbReference>
<dbReference type="AlphaFoldDB" id="A0AA39SL47"/>
<reference evidence="3" key="2">
    <citation type="submission" date="2023-06" db="EMBL/GenBank/DDBJ databases">
        <authorList>
            <person name="Swenson N.G."/>
            <person name="Wegrzyn J.L."/>
            <person name="Mcevoy S.L."/>
        </authorList>
    </citation>
    <scope>NUCLEOTIDE SEQUENCE</scope>
    <source>
        <strain evidence="3">NS2018</strain>
        <tissue evidence="3">Leaf</tissue>
    </source>
</reference>
<feature type="region of interest" description="Disordered" evidence="1">
    <location>
        <begin position="180"/>
        <end position="258"/>
    </location>
</feature>
<evidence type="ECO:0000313" key="3">
    <source>
        <dbReference type="EMBL" id="KAK0595041.1"/>
    </source>
</evidence>